<comment type="caution">
    <text evidence="1">The sequence shown here is derived from an EMBL/GenBank/DDBJ whole genome shotgun (WGS) entry which is preliminary data.</text>
</comment>
<proteinExistence type="predicted"/>
<accession>A0ABX1XTX9</accession>
<evidence type="ECO:0000313" key="2">
    <source>
        <dbReference type="Proteomes" id="UP000616779"/>
    </source>
</evidence>
<keyword evidence="2" id="KW-1185">Reference proteome</keyword>
<organism evidence="1 2">
    <name type="scientific">Paenibacillus phytorum</name>
    <dbReference type="NCBI Taxonomy" id="2654977"/>
    <lineage>
        <taxon>Bacteria</taxon>
        <taxon>Bacillati</taxon>
        <taxon>Bacillota</taxon>
        <taxon>Bacilli</taxon>
        <taxon>Bacillales</taxon>
        <taxon>Paenibacillaceae</taxon>
        <taxon>Paenibacillus</taxon>
    </lineage>
</organism>
<protein>
    <submittedName>
        <fullName evidence="1">Uncharacterized protein</fullName>
    </submittedName>
</protein>
<dbReference type="Proteomes" id="UP000616779">
    <property type="component" value="Unassembled WGS sequence"/>
</dbReference>
<evidence type="ECO:0000313" key="1">
    <source>
        <dbReference type="EMBL" id="NOU71315.1"/>
    </source>
</evidence>
<gene>
    <name evidence="1" type="ORF">GC098_07760</name>
</gene>
<reference evidence="1 2" key="1">
    <citation type="submission" date="2019-10" db="EMBL/GenBank/DDBJ databases">
        <title>Description of Paenibacillus terrestris sp. nov.</title>
        <authorList>
            <person name="Carlier A."/>
            <person name="Qi S."/>
        </authorList>
    </citation>
    <scope>NUCLEOTIDE SEQUENCE [LARGE SCALE GENOMIC DNA]</scope>
    <source>
        <strain evidence="1 2">LMG 31458</strain>
    </source>
</reference>
<name>A0ABX1XTX9_9BACL</name>
<dbReference type="EMBL" id="WHOA01000062">
    <property type="protein sequence ID" value="NOU71315.1"/>
    <property type="molecule type" value="Genomic_DNA"/>
</dbReference>
<sequence>MKPLAELFDNTPVVRIKPGVTTVTILPTNGASRAVRVIGFGSGQPEMFLLIVVSSFRYFS</sequence>